<evidence type="ECO:0000256" key="9">
    <source>
        <dbReference type="ARBA" id="ARBA00022912"/>
    </source>
</evidence>
<dbReference type="Pfam" id="PF00481">
    <property type="entry name" value="PP2C"/>
    <property type="match status" value="1"/>
</dbReference>
<dbReference type="InterPro" id="IPR000222">
    <property type="entry name" value="PP2C_BS"/>
</dbReference>
<evidence type="ECO:0000256" key="11">
    <source>
        <dbReference type="ARBA" id="ARBA00047761"/>
    </source>
</evidence>
<evidence type="ECO:0000256" key="3">
    <source>
        <dbReference type="ARBA" id="ARBA00006702"/>
    </source>
</evidence>
<dbReference type="AlphaFoldDB" id="A0A7I8ISB7"/>
<protein>
    <recommendedName>
        <fullName evidence="4">protein-serine/threonine phosphatase</fullName>
        <ecNumber evidence="4">3.1.3.16</ecNumber>
    </recommendedName>
</protein>
<keyword evidence="8" id="KW-0460">Magnesium</keyword>
<dbReference type="InterPro" id="IPR001932">
    <property type="entry name" value="PPM-type_phosphatase-like_dom"/>
</dbReference>
<dbReference type="GO" id="GO:0046872">
    <property type="term" value="F:metal ion binding"/>
    <property type="evidence" value="ECO:0007669"/>
    <property type="project" value="UniProtKB-KW"/>
</dbReference>
<gene>
    <name evidence="15" type="ORF">SI7747_06007309</name>
</gene>
<comment type="similarity">
    <text evidence="3 13">Belongs to the PP2C family.</text>
</comment>
<name>A0A7I8ISB7_SPIIN</name>
<evidence type="ECO:0000256" key="2">
    <source>
        <dbReference type="ARBA" id="ARBA00001946"/>
    </source>
</evidence>
<dbReference type="FunFam" id="3.60.40.10:FF:000025">
    <property type="entry name" value="Protein phosphatase 2C 16"/>
    <property type="match status" value="1"/>
</dbReference>
<accession>A0A7I8ISB7</accession>
<evidence type="ECO:0000256" key="7">
    <source>
        <dbReference type="ARBA" id="ARBA00022801"/>
    </source>
</evidence>
<dbReference type="InterPro" id="IPR015655">
    <property type="entry name" value="PP2C"/>
</dbReference>
<dbReference type="EMBL" id="CACRZD030000006">
    <property type="protein sequence ID" value="CAA6660907.1"/>
    <property type="molecule type" value="Genomic_DNA"/>
</dbReference>
<comment type="catalytic activity">
    <reaction evidence="12">
        <text>O-phospho-L-threonyl-[protein] + H2O = L-threonyl-[protein] + phosphate</text>
        <dbReference type="Rhea" id="RHEA:47004"/>
        <dbReference type="Rhea" id="RHEA-COMP:11060"/>
        <dbReference type="Rhea" id="RHEA-COMP:11605"/>
        <dbReference type="ChEBI" id="CHEBI:15377"/>
        <dbReference type="ChEBI" id="CHEBI:30013"/>
        <dbReference type="ChEBI" id="CHEBI:43474"/>
        <dbReference type="ChEBI" id="CHEBI:61977"/>
        <dbReference type="EC" id="3.1.3.16"/>
    </reaction>
</comment>
<keyword evidence="5" id="KW-0938">Abscisic acid signaling pathway</keyword>
<evidence type="ECO:0000256" key="5">
    <source>
        <dbReference type="ARBA" id="ARBA00022682"/>
    </source>
</evidence>
<sequence length="520" mass="55861">MEITQLNLITETARLLPGPTAALAEEDCACDSGQVHEADIVRTEEAGDGVNLGAWVVPDCDKHEIVSAEPEQWCVNSSSGVSSPSVVSDSSCSIAEDLPLLDTAPETETPNPAYPHAKDFVSNTLGRPSCPPLEGLTSETPIIAGDDPLMQVLPVNDPVDGPINEQGAQEIRAGGASKCCQLMSSRVPLWGHVSFCGRRPEMEDALAVVPHFSEIPAHMLTKTFPVDGGLKAGLTQTTAHFFGIYDGHGGSQVANYCRHRMHMALMEEIKNLECASESIGEKDRQKLWESAFTNCFLKVDAEVGGTAHGSTGSGNDCCAEPVAPETVGSTSVVAVICSSHIIVANCGDSRAVLCRGKQPLPLSADHKPDREDEYARIEAAGGKVIQWRGYRVSGVLAMSRSIGDRYLKPWVIPDPEVNGVHRTKEDDCLILATDGLWDVMTNEEACTAARKRILAWHKKNGATATASTERYSGADPAAQAAAEYLARLAHQKGSEDNITVIVIDLRPHRRFKTRAVHAIE</sequence>
<keyword evidence="7 13" id="KW-0378">Hydrolase</keyword>
<dbReference type="PROSITE" id="PS01032">
    <property type="entry name" value="PPM_1"/>
    <property type="match status" value="1"/>
</dbReference>
<evidence type="ECO:0000259" key="14">
    <source>
        <dbReference type="PROSITE" id="PS51746"/>
    </source>
</evidence>
<dbReference type="PROSITE" id="PS51746">
    <property type="entry name" value="PPM_2"/>
    <property type="match status" value="1"/>
</dbReference>
<evidence type="ECO:0000256" key="12">
    <source>
        <dbReference type="ARBA" id="ARBA00048336"/>
    </source>
</evidence>
<evidence type="ECO:0000256" key="6">
    <source>
        <dbReference type="ARBA" id="ARBA00022723"/>
    </source>
</evidence>
<evidence type="ECO:0000313" key="15">
    <source>
        <dbReference type="EMBL" id="CAA2621195.1"/>
    </source>
</evidence>
<feature type="domain" description="PPM-type phosphatase" evidence="14">
    <location>
        <begin position="189"/>
        <end position="505"/>
    </location>
</feature>
<dbReference type="InterPro" id="IPR036457">
    <property type="entry name" value="PPM-type-like_dom_sf"/>
</dbReference>
<keyword evidence="6" id="KW-0479">Metal-binding</keyword>
<evidence type="ECO:0000256" key="1">
    <source>
        <dbReference type="ARBA" id="ARBA00001936"/>
    </source>
</evidence>
<keyword evidence="9 13" id="KW-0904">Protein phosphatase</keyword>
<evidence type="ECO:0000256" key="4">
    <source>
        <dbReference type="ARBA" id="ARBA00013081"/>
    </source>
</evidence>
<dbReference type="SUPFAM" id="SSF81606">
    <property type="entry name" value="PP2C-like"/>
    <property type="match status" value="1"/>
</dbReference>
<dbReference type="Gene3D" id="3.60.40.10">
    <property type="entry name" value="PPM-type phosphatase domain"/>
    <property type="match status" value="1"/>
</dbReference>
<dbReference type="CDD" id="cd00143">
    <property type="entry name" value="PP2Cc"/>
    <property type="match status" value="1"/>
</dbReference>
<comment type="cofactor">
    <cofactor evidence="2">
        <name>Mg(2+)</name>
        <dbReference type="ChEBI" id="CHEBI:18420"/>
    </cofactor>
</comment>
<comment type="catalytic activity">
    <reaction evidence="11">
        <text>O-phospho-L-seryl-[protein] + H2O = L-seryl-[protein] + phosphate</text>
        <dbReference type="Rhea" id="RHEA:20629"/>
        <dbReference type="Rhea" id="RHEA-COMP:9863"/>
        <dbReference type="Rhea" id="RHEA-COMP:11604"/>
        <dbReference type="ChEBI" id="CHEBI:15377"/>
        <dbReference type="ChEBI" id="CHEBI:29999"/>
        <dbReference type="ChEBI" id="CHEBI:43474"/>
        <dbReference type="ChEBI" id="CHEBI:83421"/>
        <dbReference type="EC" id="3.1.3.16"/>
    </reaction>
</comment>
<dbReference type="GO" id="GO:0004722">
    <property type="term" value="F:protein serine/threonine phosphatase activity"/>
    <property type="evidence" value="ECO:0007669"/>
    <property type="project" value="UniProtKB-EC"/>
</dbReference>
<dbReference type="EC" id="3.1.3.16" evidence="4"/>
<dbReference type="PANTHER" id="PTHR47992">
    <property type="entry name" value="PROTEIN PHOSPHATASE"/>
    <property type="match status" value="1"/>
</dbReference>
<dbReference type="EMBL" id="LR743593">
    <property type="protein sequence ID" value="CAA2621195.1"/>
    <property type="molecule type" value="Genomic_DNA"/>
</dbReference>
<keyword evidence="10" id="KW-0464">Manganese</keyword>
<dbReference type="Proteomes" id="UP001189122">
    <property type="component" value="Unassembled WGS sequence"/>
</dbReference>
<evidence type="ECO:0000256" key="8">
    <source>
        <dbReference type="ARBA" id="ARBA00022842"/>
    </source>
</evidence>
<evidence type="ECO:0000256" key="13">
    <source>
        <dbReference type="RuleBase" id="RU003465"/>
    </source>
</evidence>
<dbReference type="GO" id="GO:0009738">
    <property type="term" value="P:abscisic acid-activated signaling pathway"/>
    <property type="evidence" value="ECO:0007669"/>
    <property type="project" value="UniProtKB-KW"/>
</dbReference>
<proteinExistence type="inferred from homology"/>
<keyword evidence="16" id="KW-1185">Reference proteome</keyword>
<evidence type="ECO:0000256" key="10">
    <source>
        <dbReference type="ARBA" id="ARBA00023211"/>
    </source>
</evidence>
<reference evidence="15 16" key="1">
    <citation type="submission" date="2019-12" db="EMBL/GenBank/DDBJ databases">
        <authorList>
            <person name="Scholz U."/>
            <person name="Mascher M."/>
            <person name="Fiebig A."/>
        </authorList>
    </citation>
    <scope>NUCLEOTIDE SEQUENCE</scope>
</reference>
<dbReference type="SMART" id="SM00332">
    <property type="entry name" value="PP2Cc"/>
    <property type="match status" value="1"/>
</dbReference>
<evidence type="ECO:0000313" key="16">
    <source>
        <dbReference type="Proteomes" id="UP001189122"/>
    </source>
</evidence>
<comment type="cofactor">
    <cofactor evidence="1">
        <name>Mn(2+)</name>
        <dbReference type="ChEBI" id="CHEBI:29035"/>
    </cofactor>
</comment>
<organism evidence="15">
    <name type="scientific">Spirodela intermedia</name>
    <name type="common">Intermediate duckweed</name>
    <dbReference type="NCBI Taxonomy" id="51605"/>
    <lineage>
        <taxon>Eukaryota</taxon>
        <taxon>Viridiplantae</taxon>
        <taxon>Streptophyta</taxon>
        <taxon>Embryophyta</taxon>
        <taxon>Tracheophyta</taxon>
        <taxon>Spermatophyta</taxon>
        <taxon>Magnoliopsida</taxon>
        <taxon>Liliopsida</taxon>
        <taxon>Araceae</taxon>
        <taxon>Lemnoideae</taxon>
        <taxon>Spirodela</taxon>
    </lineage>
</organism>